<evidence type="ECO:0000256" key="1">
    <source>
        <dbReference type="SAM" id="MobiDB-lite"/>
    </source>
</evidence>
<comment type="caution">
    <text evidence="2">The sequence shown here is derived from an EMBL/GenBank/DDBJ whole genome shotgun (WGS) entry which is preliminary data.</text>
</comment>
<dbReference type="EMBL" id="JBHMDO010000048">
    <property type="protein sequence ID" value="MFB9330638.1"/>
    <property type="molecule type" value="Genomic_DNA"/>
</dbReference>
<keyword evidence="3" id="KW-1185">Reference proteome</keyword>
<dbReference type="PROSITE" id="PS51257">
    <property type="entry name" value="PROKAR_LIPOPROTEIN"/>
    <property type="match status" value="1"/>
</dbReference>
<protein>
    <submittedName>
        <fullName evidence="2">DUF4247 domain-containing protein</fullName>
    </submittedName>
</protein>
<accession>A0ABV5KZH9</accession>
<gene>
    <name evidence="2" type="ORF">ACFFSY_32235</name>
</gene>
<organism evidence="2 3">
    <name type="scientific">Paenibacillus aurantiacus</name>
    <dbReference type="NCBI Taxonomy" id="1936118"/>
    <lineage>
        <taxon>Bacteria</taxon>
        <taxon>Bacillati</taxon>
        <taxon>Bacillota</taxon>
        <taxon>Bacilli</taxon>
        <taxon>Bacillales</taxon>
        <taxon>Paenibacillaceae</taxon>
        <taxon>Paenibacillus</taxon>
    </lineage>
</organism>
<dbReference type="Pfam" id="PF14042">
    <property type="entry name" value="DUF4247"/>
    <property type="match status" value="1"/>
</dbReference>
<evidence type="ECO:0000313" key="3">
    <source>
        <dbReference type="Proteomes" id="UP001589747"/>
    </source>
</evidence>
<dbReference type="Proteomes" id="UP001589747">
    <property type="component" value="Unassembled WGS sequence"/>
</dbReference>
<sequence>MRQKWSFLLKIVLALSLIVPLLAACGGINETIQESYPLESVNGSGASTSYVYRAADTTVQEVAQELAAKQTPQQQSPAASDRMFLVYADRIVQIQQDAAQPSDVLIEVSTKAYVRNNYSMSFLQGYLLASLLDDLFDYGRYKGGSYRGYTQRDIYKPSTGSYRAPTVQEKKAVPPLTVEKKGSIFRRTKDADGSSKPGSSGNVFEKEPSKSGSITRNGSGSQKSSEWFTPRKSKAPKTKSGFGRVKRRR</sequence>
<evidence type="ECO:0000313" key="2">
    <source>
        <dbReference type="EMBL" id="MFB9330638.1"/>
    </source>
</evidence>
<proteinExistence type="predicted"/>
<dbReference type="RefSeq" id="WP_377502101.1">
    <property type="nucleotide sequence ID" value="NZ_JBHMDO010000048.1"/>
</dbReference>
<feature type="compositionally biased region" description="Polar residues" evidence="1">
    <location>
        <begin position="210"/>
        <end position="227"/>
    </location>
</feature>
<name>A0ABV5KZH9_9BACL</name>
<reference evidence="2 3" key="1">
    <citation type="submission" date="2024-09" db="EMBL/GenBank/DDBJ databases">
        <authorList>
            <person name="Sun Q."/>
            <person name="Mori K."/>
        </authorList>
    </citation>
    <scope>NUCLEOTIDE SEQUENCE [LARGE SCALE GENOMIC DNA]</scope>
    <source>
        <strain evidence="2 3">TISTR 2452</strain>
    </source>
</reference>
<dbReference type="InterPro" id="IPR025341">
    <property type="entry name" value="DUF4247"/>
</dbReference>
<feature type="compositionally biased region" description="Basic and acidic residues" evidence="1">
    <location>
        <begin position="178"/>
        <end position="193"/>
    </location>
</feature>
<feature type="region of interest" description="Disordered" evidence="1">
    <location>
        <begin position="178"/>
        <end position="249"/>
    </location>
</feature>